<gene>
    <name evidence="3" type="ORF">SDC9_66263</name>
</gene>
<accession>A0A644XUE5</accession>
<dbReference type="AlphaFoldDB" id="A0A644XUE5"/>
<evidence type="ECO:0000313" key="3">
    <source>
        <dbReference type="EMBL" id="MPM19836.1"/>
    </source>
</evidence>
<feature type="compositionally biased region" description="Acidic residues" evidence="2">
    <location>
        <begin position="260"/>
        <end position="282"/>
    </location>
</feature>
<feature type="region of interest" description="Disordered" evidence="2">
    <location>
        <begin position="234"/>
        <end position="296"/>
    </location>
</feature>
<evidence type="ECO:0000256" key="2">
    <source>
        <dbReference type="SAM" id="MobiDB-lite"/>
    </source>
</evidence>
<evidence type="ECO:0008006" key="4">
    <source>
        <dbReference type="Google" id="ProtNLM"/>
    </source>
</evidence>
<protein>
    <recommendedName>
        <fullName evidence="4">DUF1351 domain-containing protein</fullName>
    </recommendedName>
</protein>
<reference evidence="3" key="1">
    <citation type="submission" date="2019-08" db="EMBL/GenBank/DDBJ databases">
        <authorList>
            <person name="Kucharzyk K."/>
            <person name="Murdoch R.W."/>
            <person name="Higgins S."/>
            <person name="Loffler F."/>
        </authorList>
    </citation>
    <scope>NUCLEOTIDE SEQUENCE</scope>
</reference>
<feature type="compositionally biased region" description="Basic and acidic residues" evidence="2">
    <location>
        <begin position="234"/>
        <end position="246"/>
    </location>
</feature>
<organism evidence="3">
    <name type="scientific">bioreactor metagenome</name>
    <dbReference type="NCBI Taxonomy" id="1076179"/>
    <lineage>
        <taxon>unclassified sequences</taxon>
        <taxon>metagenomes</taxon>
        <taxon>ecological metagenomes</taxon>
    </lineage>
</organism>
<comment type="caution">
    <text evidence="3">The sequence shown here is derived from an EMBL/GenBank/DDBJ whole genome shotgun (WGS) entry which is preliminary data.</text>
</comment>
<evidence type="ECO:0000256" key="1">
    <source>
        <dbReference type="SAM" id="Coils"/>
    </source>
</evidence>
<sequence>MATKKKDAVPMQELEQETTALIIKTDAHLGVIDDNFDILKVEIGKQMMKYQGLVFTDETIKEAKATKAELNKMIATLEDNRKAIKRKWNDPYNAFEAKVKEVLALIQGPLAEIDKQIVDFEERRKAEKRKAVEADIERQLSSVLGSNQDYIRQCGIMWDDRWLNAGMSMTQVNMDISNQIGKMLSDISTIQSVCEGDTMVMELLSAYQGNKNLNLTLQMRKDLLAKREAIQRMQEEEEQRKKEAAAKVKAVPAVQPLEPEPIDNEEPAYGDEEEDSEYEEPAFDNGTSVPTPPPASPTLYKVAFEVTMTTDQMKAIVEYFSAHGIPFKKISHSRAN</sequence>
<keyword evidence="1" id="KW-0175">Coiled coil</keyword>
<name>A0A644XUE5_9ZZZZ</name>
<dbReference type="InterPro" id="IPR009785">
    <property type="entry name" value="Prophage_Lj928_Orf309"/>
</dbReference>
<dbReference type="EMBL" id="VSSQ01003253">
    <property type="protein sequence ID" value="MPM19836.1"/>
    <property type="molecule type" value="Genomic_DNA"/>
</dbReference>
<proteinExistence type="predicted"/>
<feature type="coiled-coil region" evidence="1">
    <location>
        <begin position="60"/>
        <end position="130"/>
    </location>
</feature>
<dbReference type="Pfam" id="PF07083">
    <property type="entry name" value="DUF1351"/>
    <property type="match status" value="1"/>
</dbReference>